<dbReference type="EMBL" id="JAHZUY010000026">
    <property type="protein sequence ID" value="MBW8269974.1"/>
    <property type="molecule type" value="Genomic_DNA"/>
</dbReference>
<dbReference type="Gene3D" id="3.40.190.150">
    <property type="entry name" value="Bordetella uptake gene, domain 1"/>
    <property type="match status" value="1"/>
</dbReference>
<name>A0ABS7F3A5_9PROT</name>
<comment type="caution">
    <text evidence="2">The sequence shown here is derived from an EMBL/GenBank/DDBJ whole genome shotgun (WGS) entry which is preliminary data.</text>
</comment>
<reference evidence="2 3" key="1">
    <citation type="submission" date="2021-08" db="EMBL/GenBank/DDBJ databases">
        <title>Caldovatus sediminis gen. nov., sp. nov., a moderately thermophilic bacterium isolated from a hot spring.</title>
        <authorList>
            <person name="Hu C.-J."/>
            <person name="Li W.-J."/>
            <person name="Xian W.-D."/>
        </authorList>
    </citation>
    <scope>NUCLEOTIDE SEQUENCE [LARGE SCALE GENOMIC DNA]</scope>
    <source>
        <strain evidence="2 3">SYSU G05006</strain>
    </source>
</reference>
<dbReference type="PANTHER" id="PTHR42928">
    <property type="entry name" value="TRICARBOXYLATE-BINDING PROTEIN"/>
    <property type="match status" value="1"/>
</dbReference>
<dbReference type="PIRSF" id="PIRSF017082">
    <property type="entry name" value="YflP"/>
    <property type="match status" value="1"/>
</dbReference>
<dbReference type="RefSeq" id="WP_220117726.1">
    <property type="nucleotide sequence ID" value="NZ_JAHZUY010000026.1"/>
</dbReference>
<dbReference type="Proteomes" id="UP001519924">
    <property type="component" value="Unassembled WGS sequence"/>
</dbReference>
<gene>
    <name evidence="2" type="ORF">K1J50_10780</name>
</gene>
<protein>
    <submittedName>
        <fullName evidence="2">Tripartite tricarboxylate transporter substrate binding protein</fullName>
    </submittedName>
</protein>
<dbReference type="PROSITE" id="PS51318">
    <property type="entry name" value="TAT"/>
    <property type="match status" value="1"/>
</dbReference>
<comment type="similarity">
    <text evidence="1">Belongs to the UPF0065 (bug) family.</text>
</comment>
<organism evidence="2 3">
    <name type="scientific">Caldovatus aquaticus</name>
    <dbReference type="NCBI Taxonomy" id="2865671"/>
    <lineage>
        <taxon>Bacteria</taxon>
        <taxon>Pseudomonadati</taxon>
        <taxon>Pseudomonadota</taxon>
        <taxon>Alphaproteobacteria</taxon>
        <taxon>Acetobacterales</taxon>
        <taxon>Roseomonadaceae</taxon>
        <taxon>Caldovatus</taxon>
    </lineage>
</organism>
<dbReference type="SUPFAM" id="SSF53850">
    <property type="entry name" value="Periplasmic binding protein-like II"/>
    <property type="match status" value="1"/>
</dbReference>
<dbReference type="CDD" id="cd07012">
    <property type="entry name" value="PBP2_Bug_TTT"/>
    <property type="match status" value="1"/>
</dbReference>
<dbReference type="InterPro" id="IPR006311">
    <property type="entry name" value="TAT_signal"/>
</dbReference>
<sequence length="324" mass="35412">MPDRRRLLLGLAAAATTRARPARAQAQPWRPERPMTMIVAYPAGGGTDVAARTLARFLERDLGQPIAVINRPGAGGEIGFTELARARADGLTLGFINTPTIVTIPIERPQARFRLEDFAPVANVVDDPGSFFVTADSPIRSLADLVAYARANPERVSVGTSGIGSDDHLAMLAFQRLTGVRLTHVPFAGSAPVKNAVLSRSITVAAMNIAEGLADMRQGQLRSLGQMGERRWSEAPEVPTFREQGFDLIEGSMRGLAAPAGVPREALERLAAAARAALQDPEFLRLARAQALPLRYLGPDDYRKELMALREHYQRLWNQHPWRE</sequence>
<accession>A0ABS7F3A5</accession>
<evidence type="ECO:0000313" key="3">
    <source>
        <dbReference type="Proteomes" id="UP001519924"/>
    </source>
</evidence>
<dbReference type="PANTHER" id="PTHR42928:SF5">
    <property type="entry name" value="BLR1237 PROTEIN"/>
    <property type="match status" value="1"/>
</dbReference>
<keyword evidence="3" id="KW-1185">Reference proteome</keyword>
<evidence type="ECO:0000256" key="1">
    <source>
        <dbReference type="ARBA" id="ARBA00006987"/>
    </source>
</evidence>
<evidence type="ECO:0000313" key="2">
    <source>
        <dbReference type="EMBL" id="MBW8269974.1"/>
    </source>
</evidence>
<dbReference type="InterPro" id="IPR005064">
    <property type="entry name" value="BUG"/>
</dbReference>
<proteinExistence type="inferred from homology"/>
<dbReference type="Gene3D" id="3.40.190.10">
    <property type="entry name" value="Periplasmic binding protein-like II"/>
    <property type="match status" value="1"/>
</dbReference>
<dbReference type="InterPro" id="IPR042100">
    <property type="entry name" value="Bug_dom1"/>
</dbReference>
<dbReference type="Pfam" id="PF03401">
    <property type="entry name" value="TctC"/>
    <property type="match status" value="1"/>
</dbReference>